<evidence type="ECO:0000259" key="7">
    <source>
        <dbReference type="Pfam" id="PF13860"/>
    </source>
</evidence>
<evidence type="ECO:0000256" key="4">
    <source>
        <dbReference type="ARBA" id="ARBA00024746"/>
    </source>
</evidence>
<dbReference type="STRING" id="365591.SAMN05421840_106205"/>
<comment type="function">
    <text evidence="4 5">Required for flagellar hook formation. May act as a scaffolding protein.</text>
</comment>
<dbReference type="Gene3D" id="2.60.40.4070">
    <property type="match status" value="1"/>
</dbReference>
<evidence type="ECO:0000256" key="2">
    <source>
        <dbReference type="ARBA" id="ARBA00016013"/>
    </source>
</evidence>
<feature type="domain" description="FlgD Tudor-like" evidence="8">
    <location>
        <begin position="88"/>
        <end position="214"/>
    </location>
</feature>
<dbReference type="RefSeq" id="WP_076498959.1">
    <property type="nucleotide sequence ID" value="NZ_FTNN01000006.1"/>
</dbReference>
<dbReference type="GO" id="GO:0044781">
    <property type="term" value="P:bacterial-type flagellum organization"/>
    <property type="evidence" value="ECO:0007669"/>
    <property type="project" value="UniProtKB-UniRule"/>
</dbReference>
<keyword evidence="3 5" id="KW-1005">Bacterial flagellum biogenesis</keyword>
<evidence type="ECO:0000256" key="5">
    <source>
        <dbReference type="RuleBase" id="RU362076"/>
    </source>
</evidence>
<reference evidence="9 10" key="1">
    <citation type="submission" date="2018-06" db="EMBL/GenBank/DDBJ databases">
        <authorList>
            <consortium name="Pathogen Informatics"/>
            <person name="Doyle S."/>
        </authorList>
    </citation>
    <scope>NUCLEOTIDE SEQUENCE [LARGE SCALE GENOMIC DNA]</scope>
    <source>
        <strain evidence="9 10">NCTC10736</strain>
    </source>
</reference>
<dbReference type="Pfam" id="PF03963">
    <property type="entry name" value="FlgD"/>
    <property type="match status" value="1"/>
</dbReference>
<evidence type="ECO:0000313" key="9">
    <source>
        <dbReference type="EMBL" id="SUI91732.1"/>
    </source>
</evidence>
<evidence type="ECO:0000256" key="3">
    <source>
        <dbReference type="ARBA" id="ARBA00022795"/>
    </source>
</evidence>
<dbReference type="OrthoDB" id="9785233at2"/>
<sequence length="220" mass="23477">MELPRTGTNTVQNPAGALNAPANDAASLKNEFMTLMIAQIKNQDPTKPLNSAEYISQLAQFSQVESLEGMRKNQSNQMIMMENLGIVQSASLIGKNAMVPVSELQLDNEAVDGKIYLENAVEALDLDIVDAQGQVVHTIQLGAQGVGDIRFTVDPQAFGLTAGKYELKAKATVGENTLVAPTYIKAPIEKIHFSSASGMMMAEMGHGVGVISVLNISEVS</sequence>
<dbReference type="InterPro" id="IPR025965">
    <property type="entry name" value="FlgD/Vpr_Ig-like"/>
</dbReference>
<dbReference type="AlphaFoldDB" id="A0A1N6X3W2"/>
<dbReference type="EMBL" id="UGYV01000001">
    <property type="protein sequence ID" value="SUI91732.1"/>
    <property type="molecule type" value="Genomic_DNA"/>
</dbReference>
<evidence type="ECO:0000259" key="8">
    <source>
        <dbReference type="Pfam" id="PF13861"/>
    </source>
</evidence>
<proteinExistence type="inferred from homology"/>
<accession>A0A1N6X3W2</accession>
<evidence type="ECO:0000313" key="10">
    <source>
        <dbReference type="Proteomes" id="UP000255061"/>
    </source>
</evidence>
<dbReference type="Proteomes" id="UP000255061">
    <property type="component" value="Unassembled WGS sequence"/>
</dbReference>
<comment type="similarity">
    <text evidence="1 5">Belongs to the FlgD family.</text>
</comment>
<dbReference type="Pfam" id="PF13860">
    <property type="entry name" value="FlgD_ig"/>
    <property type="match status" value="1"/>
</dbReference>
<protein>
    <recommendedName>
        <fullName evidence="2 5">Basal-body rod modification protein FlgD</fullName>
    </recommendedName>
</protein>
<feature type="region of interest" description="Disordered" evidence="6">
    <location>
        <begin position="1"/>
        <end position="20"/>
    </location>
</feature>
<evidence type="ECO:0000256" key="1">
    <source>
        <dbReference type="ARBA" id="ARBA00010577"/>
    </source>
</evidence>
<feature type="compositionally biased region" description="Polar residues" evidence="6">
    <location>
        <begin position="1"/>
        <end position="12"/>
    </location>
</feature>
<dbReference type="Gene3D" id="2.30.30.910">
    <property type="match status" value="1"/>
</dbReference>
<gene>
    <name evidence="9" type="primary">flgD_2</name>
    <name evidence="9" type="ORF">NCTC10736_03395</name>
</gene>
<feature type="domain" description="FlgD/Vpr Ig-like" evidence="7">
    <location>
        <begin position="109"/>
        <end position="173"/>
    </location>
</feature>
<dbReference type="Pfam" id="PF13861">
    <property type="entry name" value="FLgD_tudor"/>
    <property type="match status" value="1"/>
</dbReference>
<accession>A0A380B2I2</accession>
<evidence type="ECO:0000256" key="6">
    <source>
        <dbReference type="SAM" id="MobiDB-lite"/>
    </source>
</evidence>
<organism evidence="9 10">
    <name type="scientific">Shewanella morhuae</name>
    <dbReference type="NCBI Taxonomy" id="365591"/>
    <lineage>
        <taxon>Bacteria</taxon>
        <taxon>Pseudomonadati</taxon>
        <taxon>Pseudomonadota</taxon>
        <taxon>Gammaproteobacteria</taxon>
        <taxon>Alteromonadales</taxon>
        <taxon>Shewanellaceae</taxon>
        <taxon>Shewanella</taxon>
    </lineage>
</organism>
<dbReference type="InterPro" id="IPR025963">
    <property type="entry name" value="FLgD_Tudor"/>
</dbReference>
<dbReference type="InterPro" id="IPR005648">
    <property type="entry name" value="FlgD"/>
</dbReference>
<name>A0A1N6X3W2_9GAMM</name>